<reference evidence="2" key="1">
    <citation type="submission" date="2022-12" db="EMBL/GenBank/DDBJ databases">
        <title>Draft genome assemblies for two species of Escallonia (Escalloniales).</title>
        <authorList>
            <person name="Chanderbali A."/>
            <person name="Dervinis C."/>
            <person name="Anghel I."/>
            <person name="Soltis D."/>
            <person name="Soltis P."/>
            <person name="Zapata F."/>
        </authorList>
    </citation>
    <scope>NUCLEOTIDE SEQUENCE</scope>
    <source>
        <strain evidence="2">UCBG64.0493</strain>
        <tissue evidence="2">Leaf</tissue>
    </source>
</reference>
<protein>
    <submittedName>
        <fullName evidence="2">Uncharacterized protein</fullName>
    </submittedName>
</protein>
<evidence type="ECO:0000313" key="3">
    <source>
        <dbReference type="Proteomes" id="UP001188597"/>
    </source>
</evidence>
<evidence type="ECO:0000313" key="2">
    <source>
        <dbReference type="EMBL" id="KAK3020963.1"/>
    </source>
</evidence>
<proteinExistence type="predicted"/>
<keyword evidence="1" id="KW-1133">Transmembrane helix</keyword>
<keyword evidence="3" id="KW-1185">Reference proteome</keyword>
<dbReference type="Proteomes" id="UP001188597">
    <property type="component" value="Unassembled WGS sequence"/>
</dbReference>
<feature type="transmembrane region" description="Helical" evidence="1">
    <location>
        <begin position="76"/>
        <end position="95"/>
    </location>
</feature>
<sequence length="121" mass="13511">MNRRCPDAMGKGPSRSIPHTAKGMGETIEVNGATGLEDKRKLARHYDFATILVIIVIASMVIAFMTGLFAVLKNSVWLAIYGCVIGGCSFLVHYYELQVALFPKSAEYYYGDRTRVQRLFL</sequence>
<dbReference type="AlphaFoldDB" id="A0AA88W7F2"/>
<comment type="caution">
    <text evidence="2">The sequence shown here is derived from an EMBL/GenBank/DDBJ whole genome shotgun (WGS) entry which is preliminary data.</text>
</comment>
<keyword evidence="1" id="KW-0472">Membrane</keyword>
<organism evidence="2 3">
    <name type="scientific">Escallonia herrerae</name>
    <dbReference type="NCBI Taxonomy" id="1293975"/>
    <lineage>
        <taxon>Eukaryota</taxon>
        <taxon>Viridiplantae</taxon>
        <taxon>Streptophyta</taxon>
        <taxon>Embryophyta</taxon>
        <taxon>Tracheophyta</taxon>
        <taxon>Spermatophyta</taxon>
        <taxon>Magnoliopsida</taxon>
        <taxon>eudicotyledons</taxon>
        <taxon>Gunneridae</taxon>
        <taxon>Pentapetalae</taxon>
        <taxon>asterids</taxon>
        <taxon>campanulids</taxon>
        <taxon>Escalloniales</taxon>
        <taxon>Escalloniaceae</taxon>
        <taxon>Escallonia</taxon>
    </lineage>
</organism>
<gene>
    <name evidence="2" type="ORF">RJ639_046327</name>
</gene>
<accession>A0AA88W7F2</accession>
<evidence type="ECO:0000256" key="1">
    <source>
        <dbReference type="SAM" id="Phobius"/>
    </source>
</evidence>
<name>A0AA88W7F2_9ASTE</name>
<keyword evidence="1" id="KW-0812">Transmembrane</keyword>
<feature type="transmembrane region" description="Helical" evidence="1">
    <location>
        <begin position="48"/>
        <end position="70"/>
    </location>
</feature>
<dbReference type="EMBL" id="JAVXUP010000787">
    <property type="protein sequence ID" value="KAK3020963.1"/>
    <property type="molecule type" value="Genomic_DNA"/>
</dbReference>